<feature type="domain" description="Peptidase S54 rhomboid" evidence="9">
    <location>
        <begin position="50"/>
        <end position="193"/>
    </location>
</feature>
<dbReference type="InterPro" id="IPR022764">
    <property type="entry name" value="Peptidase_S54_rhomboid_dom"/>
</dbReference>
<evidence type="ECO:0000256" key="5">
    <source>
        <dbReference type="ARBA" id="ARBA00022825"/>
    </source>
</evidence>
<dbReference type="Pfam" id="PF01694">
    <property type="entry name" value="Rhomboid"/>
    <property type="match status" value="1"/>
</dbReference>
<evidence type="ECO:0000256" key="3">
    <source>
        <dbReference type="ARBA" id="ARBA00022692"/>
    </source>
</evidence>
<feature type="transmembrane region" description="Helical" evidence="8">
    <location>
        <begin position="91"/>
        <end position="112"/>
    </location>
</feature>
<keyword evidence="5" id="KW-0720">Serine protease</keyword>
<keyword evidence="4 10" id="KW-0378">Hydrolase</keyword>
<evidence type="ECO:0000256" key="1">
    <source>
        <dbReference type="ARBA" id="ARBA00004141"/>
    </source>
</evidence>
<dbReference type="GO" id="GO:0004252">
    <property type="term" value="F:serine-type endopeptidase activity"/>
    <property type="evidence" value="ECO:0007669"/>
    <property type="project" value="InterPro"/>
</dbReference>
<evidence type="ECO:0000256" key="4">
    <source>
        <dbReference type="ARBA" id="ARBA00022801"/>
    </source>
</evidence>
<accession>A0A941GV11</accession>
<keyword evidence="2 10" id="KW-0645">Protease</keyword>
<keyword evidence="3 8" id="KW-0812">Transmembrane</keyword>
<feature type="transmembrane region" description="Helical" evidence="8">
    <location>
        <begin position="6"/>
        <end position="23"/>
    </location>
</feature>
<dbReference type="AlphaFoldDB" id="A0A941GV11"/>
<evidence type="ECO:0000256" key="7">
    <source>
        <dbReference type="ARBA" id="ARBA00023136"/>
    </source>
</evidence>
<feature type="transmembrane region" description="Helical" evidence="8">
    <location>
        <begin position="60"/>
        <end position="79"/>
    </location>
</feature>
<evidence type="ECO:0000313" key="10">
    <source>
        <dbReference type="EMBL" id="MBR8826461.1"/>
    </source>
</evidence>
<name>A0A941GV11_9CHRO</name>
<proteinExistence type="predicted"/>
<evidence type="ECO:0000313" key="11">
    <source>
        <dbReference type="Proteomes" id="UP000767446"/>
    </source>
</evidence>
<dbReference type="InterPro" id="IPR035952">
    <property type="entry name" value="Rhomboid-like_sf"/>
</dbReference>
<comment type="subcellular location">
    <subcellularLocation>
        <location evidence="1">Membrane</location>
        <topology evidence="1">Multi-pass membrane protein</topology>
    </subcellularLocation>
</comment>
<evidence type="ECO:0000256" key="2">
    <source>
        <dbReference type="ARBA" id="ARBA00022670"/>
    </source>
</evidence>
<evidence type="ECO:0000256" key="8">
    <source>
        <dbReference type="SAM" id="Phobius"/>
    </source>
</evidence>
<keyword evidence="6 8" id="KW-1133">Transmembrane helix</keyword>
<dbReference type="PANTHER" id="PTHR22936">
    <property type="entry name" value="RHOMBOID-RELATED"/>
    <property type="match status" value="1"/>
</dbReference>
<dbReference type="EMBL" id="JADQBC010000003">
    <property type="protein sequence ID" value="MBR8826461.1"/>
    <property type="molecule type" value="Genomic_DNA"/>
</dbReference>
<dbReference type="EC" id="3.4.21.105" evidence="10"/>
<gene>
    <name evidence="10" type="ORF">DSM107014_00910</name>
</gene>
<feature type="transmembrane region" description="Helical" evidence="8">
    <location>
        <begin position="176"/>
        <end position="193"/>
    </location>
</feature>
<keyword evidence="7 8" id="KW-0472">Membrane</keyword>
<evidence type="ECO:0000256" key="6">
    <source>
        <dbReference type="ARBA" id="ARBA00022989"/>
    </source>
</evidence>
<dbReference type="GO" id="GO:0016020">
    <property type="term" value="C:membrane"/>
    <property type="evidence" value="ECO:0007669"/>
    <property type="project" value="UniProtKB-SubCell"/>
</dbReference>
<reference evidence="10" key="1">
    <citation type="submission" date="2021-02" db="EMBL/GenBank/DDBJ databases">
        <title>Metagenome analyses of Stigonema ocellatum DSM 106950, Chlorogloea purpurea SAG 13.99 and Gomphosphaeria aponina DSM 107014.</title>
        <authorList>
            <person name="Marter P."/>
            <person name="Huang S."/>
        </authorList>
    </citation>
    <scope>NUCLEOTIDE SEQUENCE</scope>
    <source>
        <strain evidence="10">JP213</strain>
    </source>
</reference>
<feature type="transmembrane region" description="Helical" evidence="8">
    <location>
        <begin position="154"/>
        <end position="170"/>
    </location>
</feature>
<dbReference type="Proteomes" id="UP000767446">
    <property type="component" value="Unassembled WGS sequence"/>
</dbReference>
<organism evidence="10 11">
    <name type="scientific">Gomphosphaeria aponina SAG 52.96 = DSM 107014</name>
    <dbReference type="NCBI Taxonomy" id="1521640"/>
    <lineage>
        <taxon>Bacteria</taxon>
        <taxon>Bacillati</taxon>
        <taxon>Cyanobacteriota</taxon>
        <taxon>Cyanophyceae</taxon>
        <taxon>Oscillatoriophycideae</taxon>
        <taxon>Chroococcales</taxon>
        <taxon>Gomphosphaeriaceae</taxon>
        <taxon>Gomphosphaeria</taxon>
    </lineage>
</organism>
<comment type="caution">
    <text evidence="10">The sequence shown here is derived from an EMBL/GenBank/DDBJ whole genome shotgun (WGS) entry which is preliminary data.</text>
</comment>
<evidence type="ECO:0000259" key="9">
    <source>
        <dbReference type="Pfam" id="PF01694"/>
    </source>
</evidence>
<protein>
    <submittedName>
        <fullName evidence="10">Rhomboid family intramembrane serine protease</fullName>
        <ecNumber evidence="10">3.4.21.105</ecNumber>
    </submittedName>
</protein>
<dbReference type="Gene3D" id="1.20.1540.10">
    <property type="entry name" value="Rhomboid-like"/>
    <property type="match status" value="1"/>
</dbReference>
<feature type="transmembrane region" description="Helical" evidence="8">
    <location>
        <begin position="118"/>
        <end position="142"/>
    </location>
</feature>
<sequence>MTGKQGAYFTYGLIGVNLLFFILEIVNGGSENLDTLYFLGGLVPAKVFSGQWWRLLSANFLHFGWLHLLTNMIGLFFLGRFVELSLGAVRYLIVYFLSGVGGMLAFSLLAINLGDQEFILVGASAAIMGLVGIITLLFLRLWYQEKSRLAAQRLTFLCLIIGVQFAFDISSPDVSFLTHVFGMMIGFFTGMIIL</sequence>
<dbReference type="PANTHER" id="PTHR22936:SF69">
    <property type="entry name" value="RHOMBOID-LIKE PROTEIN"/>
    <property type="match status" value="1"/>
</dbReference>
<dbReference type="InterPro" id="IPR002610">
    <property type="entry name" value="Peptidase_S54_rhomboid-like"/>
</dbReference>
<dbReference type="SUPFAM" id="SSF144091">
    <property type="entry name" value="Rhomboid-like"/>
    <property type="match status" value="1"/>
</dbReference>
<dbReference type="GO" id="GO:0006508">
    <property type="term" value="P:proteolysis"/>
    <property type="evidence" value="ECO:0007669"/>
    <property type="project" value="UniProtKB-KW"/>
</dbReference>